<dbReference type="EMBL" id="FZOQ01000023">
    <property type="protein sequence ID" value="SNT07731.1"/>
    <property type="molecule type" value="Genomic_DNA"/>
</dbReference>
<dbReference type="Proteomes" id="UP000198432">
    <property type="component" value="Unassembled WGS sequence"/>
</dbReference>
<name>A0A239JPB8_9BACT</name>
<evidence type="ECO:0000313" key="4">
    <source>
        <dbReference type="EMBL" id="SNT07731.1"/>
    </source>
</evidence>
<proteinExistence type="predicted"/>
<dbReference type="Gene3D" id="2.40.160.20">
    <property type="match status" value="1"/>
</dbReference>
<feature type="chain" id="PRO_5012489587" evidence="2">
    <location>
        <begin position="25"/>
        <end position="255"/>
    </location>
</feature>
<accession>A0A239JPB8</accession>
<reference evidence="5" key="1">
    <citation type="submission" date="2017-06" db="EMBL/GenBank/DDBJ databases">
        <authorList>
            <person name="Varghese N."/>
            <person name="Submissions S."/>
        </authorList>
    </citation>
    <scope>NUCLEOTIDE SEQUENCE [LARGE SCALE GENOMIC DNA]</scope>
    <source>
        <strain evidence="5">NKM1</strain>
    </source>
</reference>
<dbReference type="RefSeq" id="WP_089320998.1">
    <property type="nucleotide sequence ID" value="NZ_FZOQ01000023.1"/>
</dbReference>
<dbReference type="InterPro" id="IPR027385">
    <property type="entry name" value="Beta-barrel_OMP"/>
</dbReference>
<sequence length="255" mass="27507">MCRSCFNLILITIFAISFSLSASAQSLFSRQQGISNVPERGLVIVAGGGIAAIKSDICGSWGCNNFGPNVSVGALYKLTPYVGVGGSIDYNRLGATEKDPSRSLNITFQSEVIEVSATAVLNLLDSYAGSANYRSSRKRFLVPYIRAGIGFVYYTPTSFPGDGDLNDSQITYDPLRKYPAIAAVVPVAGGLRFRLNDEVSLAGELIYHVTTTDYLDNIGGSIGNPGNKDHYGVAAIKVMYTPVVKNKIFSRKYER</sequence>
<evidence type="ECO:0000256" key="2">
    <source>
        <dbReference type="SAM" id="SignalP"/>
    </source>
</evidence>
<gene>
    <name evidence="4" type="ORF">SAMN06296052_12316</name>
</gene>
<dbReference type="AlphaFoldDB" id="A0A239JPB8"/>
<dbReference type="Pfam" id="PF13505">
    <property type="entry name" value="OMP_b-brl"/>
    <property type="match status" value="1"/>
</dbReference>
<keyword evidence="5" id="KW-1185">Reference proteome</keyword>
<keyword evidence="1 2" id="KW-0732">Signal</keyword>
<evidence type="ECO:0000256" key="1">
    <source>
        <dbReference type="ARBA" id="ARBA00022729"/>
    </source>
</evidence>
<dbReference type="OrthoDB" id="940928at2"/>
<feature type="domain" description="Outer membrane protein beta-barrel" evidence="3">
    <location>
        <begin position="19"/>
        <end position="221"/>
    </location>
</feature>
<evidence type="ECO:0000313" key="5">
    <source>
        <dbReference type="Proteomes" id="UP000198432"/>
    </source>
</evidence>
<organism evidence="4 5">
    <name type="scientific">Pontibacter ummariensis</name>
    <dbReference type="NCBI Taxonomy" id="1610492"/>
    <lineage>
        <taxon>Bacteria</taxon>
        <taxon>Pseudomonadati</taxon>
        <taxon>Bacteroidota</taxon>
        <taxon>Cytophagia</taxon>
        <taxon>Cytophagales</taxon>
        <taxon>Hymenobacteraceae</taxon>
        <taxon>Pontibacter</taxon>
    </lineage>
</organism>
<feature type="signal peptide" evidence="2">
    <location>
        <begin position="1"/>
        <end position="24"/>
    </location>
</feature>
<evidence type="ECO:0000259" key="3">
    <source>
        <dbReference type="Pfam" id="PF13505"/>
    </source>
</evidence>
<dbReference type="SUPFAM" id="SSF56925">
    <property type="entry name" value="OMPA-like"/>
    <property type="match status" value="1"/>
</dbReference>
<protein>
    <submittedName>
        <fullName evidence="4">Outer membrane protein beta-barrel domain-containing protein</fullName>
    </submittedName>
</protein>
<dbReference type="InterPro" id="IPR011250">
    <property type="entry name" value="OMP/PagP_B-barrel"/>
</dbReference>